<dbReference type="GO" id="GO:0003700">
    <property type="term" value="F:DNA-binding transcription factor activity"/>
    <property type="evidence" value="ECO:0007669"/>
    <property type="project" value="InterPro"/>
</dbReference>
<keyword evidence="3" id="KW-0010">Activator</keyword>
<dbReference type="OrthoDB" id="9809338at2"/>
<dbReference type="Gene3D" id="1.10.10.60">
    <property type="entry name" value="Homeodomain-like"/>
    <property type="match status" value="2"/>
</dbReference>
<dbReference type="STRING" id="632955.GCA_000829675_01617"/>
<dbReference type="PRINTS" id="PR00032">
    <property type="entry name" value="HTHARAC"/>
</dbReference>
<dbReference type="InterPro" id="IPR009057">
    <property type="entry name" value="Homeodomain-like_sf"/>
</dbReference>
<keyword evidence="4" id="KW-0804">Transcription</keyword>
<dbReference type="PATRIC" id="fig|421052.3.peg.2276"/>
<dbReference type="AlphaFoldDB" id="S3NZF6"/>
<dbReference type="SUPFAM" id="SSF51215">
    <property type="entry name" value="Regulatory protein AraC"/>
    <property type="match status" value="1"/>
</dbReference>
<organism evidence="6 7">
    <name type="scientific">Acinetobacter rudis CIP 110305</name>
    <dbReference type="NCBI Taxonomy" id="421052"/>
    <lineage>
        <taxon>Bacteria</taxon>
        <taxon>Pseudomonadati</taxon>
        <taxon>Pseudomonadota</taxon>
        <taxon>Gammaproteobacteria</taxon>
        <taxon>Moraxellales</taxon>
        <taxon>Moraxellaceae</taxon>
        <taxon>Acinetobacter</taxon>
    </lineage>
</organism>
<evidence type="ECO:0000256" key="4">
    <source>
        <dbReference type="ARBA" id="ARBA00023163"/>
    </source>
</evidence>
<dbReference type="EMBL" id="ATGI01000031">
    <property type="protein sequence ID" value="EPF71986.1"/>
    <property type="molecule type" value="Genomic_DNA"/>
</dbReference>
<evidence type="ECO:0000256" key="1">
    <source>
        <dbReference type="ARBA" id="ARBA00023015"/>
    </source>
</evidence>
<dbReference type="RefSeq" id="WP_016656736.1">
    <property type="nucleotide sequence ID" value="NZ_KE340353.1"/>
</dbReference>
<keyword evidence="1" id="KW-0805">Transcription regulation</keyword>
<reference evidence="6 7" key="1">
    <citation type="submission" date="2013-06" db="EMBL/GenBank/DDBJ databases">
        <title>The Genome Sequence of Acinetobacter rudis CIP 110305.</title>
        <authorList>
            <consortium name="The Broad Institute Genome Sequencing Platform"/>
            <consortium name="The Broad Institute Genome Sequencing Center for Infectious Disease"/>
            <person name="Cerqueira G."/>
            <person name="Feldgarden M."/>
            <person name="Courvalin P."/>
            <person name="Perichon B."/>
            <person name="Grillot-Courvalin C."/>
            <person name="Clermont D."/>
            <person name="Rocha E."/>
            <person name="Yoon E.-J."/>
            <person name="Nemec A."/>
            <person name="Young S.K."/>
            <person name="Zeng Q."/>
            <person name="Gargeya S."/>
            <person name="Fitzgerald M."/>
            <person name="Abouelleil A."/>
            <person name="Alvarado L."/>
            <person name="Berlin A.M."/>
            <person name="Chapman S.B."/>
            <person name="Dewar J."/>
            <person name="Goldberg J."/>
            <person name="Griggs A."/>
            <person name="Gujja S."/>
            <person name="Hansen M."/>
            <person name="Howarth C."/>
            <person name="Imamovic A."/>
            <person name="Larimer J."/>
            <person name="McCowan C."/>
            <person name="Murphy C."/>
            <person name="Pearson M."/>
            <person name="Priest M."/>
            <person name="Roberts A."/>
            <person name="Saif S."/>
            <person name="Shea T."/>
            <person name="Sykes S."/>
            <person name="Wortman J."/>
            <person name="Nusbaum C."/>
            <person name="Birren B."/>
        </authorList>
    </citation>
    <scope>NUCLEOTIDE SEQUENCE [LARGE SCALE GENOMIC DNA]</scope>
    <source>
        <strain evidence="6 7">CIP 110305</strain>
    </source>
</reference>
<evidence type="ECO:0000256" key="3">
    <source>
        <dbReference type="ARBA" id="ARBA00023159"/>
    </source>
</evidence>
<feature type="domain" description="HTH araC/xylS-type" evidence="5">
    <location>
        <begin position="178"/>
        <end position="277"/>
    </location>
</feature>
<dbReference type="InterPro" id="IPR020449">
    <property type="entry name" value="Tscrpt_reg_AraC-type_HTH"/>
</dbReference>
<evidence type="ECO:0000313" key="6">
    <source>
        <dbReference type="EMBL" id="EPF71986.1"/>
    </source>
</evidence>
<dbReference type="HOGENOM" id="CLU_000445_88_16_6"/>
<evidence type="ECO:0000259" key="5">
    <source>
        <dbReference type="PROSITE" id="PS01124"/>
    </source>
</evidence>
<keyword evidence="2" id="KW-0238">DNA-binding</keyword>
<proteinExistence type="predicted"/>
<dbReference type="Pfam" id="PF02311">
    <property type="entry name" value="AraC_binding"/>
    <property type="match status" value="1"/>
</dbReference>
<dbReference type="InterPro" id="IPR003313">
    <property type="entry name" value="AraC-bd"/>
</dbReference>
<dbReference type="InterPro" id="IPR018060">
    <property type="entry name" value="HTH_AraC"/>
</dbReference>
<dbReference type="GO" id="GO:0043565">
    <property type="term" value="F:sequence-specific DNA binding"/>
    <property type="evidence" value="ECO:0007669"/>
    <property type="project" value="InterPro"/>
</dbReference>
<dbReference type="eggNOG" id="COG1917">
    <property type="taxonomic scope" value="Bacteria"/>
</dbReference>
<keyword evidence="7" id="KW-1185">Reference proteome</keyword>
<dbReference type="SUPFAM" id="SSF46689">
    <property type="entry name" value="Homeodomain-like"/>
    <property type="match status" value="2"/>
</dbReference>
<dbReference type="Proteomes" id="UP000014568">
    <property type="component" value="Unassembled WGS sequence"/>
</dbReference>
<evidence type="ECO:0000256" key="2">
    <source>
        <dbReference type="ARBA" id="ARBA00023125"/>
    </source>
</evidence>
<dbReference type="InterPro" id="IPR018062">
    <property type="entry name" value="HTH_AraC-typ_CS"/>
</dbReference>
<dbReference type="InterPro" id="IPR050204">
    <property type="entry name" value="AraC_XylS_family_regulators"/>
</dbReference>
<dbReference type="PANTHER" id="PTHR46796">
    <property type="entry name" value="HTH-TYPE TRANSCRIPTIONAL ACTIVATOR RHAS-RELATED"/>
    <property type="match status" value="1"/>
</dbReference>
<evidence type="ECO:0000313" key="7">
    <source>
        <dbReference type="Proteomes" id="UP000014568"/>
    </source>
</evidence>
<dbReference type="InterPro" id="IPR037923">
    <property type="entry name" value="HTH-like"/>
</dbReference>
<dbReference type="PROSITE" id="PS01124">
    <property type="entry name" value="HTH_ARAC_FAMILY_2"/>
    <property type="match status" value="1"/>
</dbReference>
<dbReference type="PROSITE" id="PS00041">
    <property type="entry name" value="HTH_ARAC_FAMILY_1"/>
    <property type="match status" value="1"/>
</dbReference>
<dbReference type="SMART" id="SM00342">
    <property type="entry name" value="HTH_ARAC"/>
    <property type="match status" value="1"/>
</dbReference>
<protein>
    <recommendedName>
        <fullName evidence="5">HTH araC/xylS-type domain-containing protein</fullName>
    </recommendedName>
</protein>
<dbReference type="PANTHER" id="PTHR46796:SF2">
    <property type="entry name" value="TRANSCRIPTIONAL REGULATORY PROTEIN"/>
    <property type="match status" value="1"/>
</dbReference>
<sequence length="278" mass="31894">MTEATSNFWRDSRMPYVETRRACASRICYQAHSHPTFSIGAVDQGHSCFHSHQTGEQIITAKTLVLMPADVVHRCNPVPEQSWSYQMLHLDAAWLNTLLQEYRMNHPTLATPYMAPLQAQVIQDVALYQNFTELNDSLFNPELTIVEKEQRLVDMLIQLLEPTSVQTHSLVMPEIEQQQFVDVLNWLAQSEDFISLQDLATHLQISRFALIRLFKQQLGLAPHAYQINLRINQARELLRAGQALADVAFALGFCDQSHFHRSFKAYTGITPKQYQNVL</sequence>
<gene>
    <name evidence="6" type="ORF">F945_02332</name>
</gene>
<accession>S3NZF6</accession>
<dbReference type="eggNOG" id="COG2207">
    <property type="taxonomic scope" value="Bacteria"/>
</dbReference>
<dbReference type="Pfam" id="PF12833">
    <property type="entry name" value="HTH_18"/>
    <property type="match status" value="1"/>
</dbReference>
<name>S3NZF6_9GAMM</name>
<comment type="caution">
    <text evidence="6">The sequence shown here is derived from an EMBL/GenBank/DDBJ whole genome shotgun (WGS) entry which is preliminary data.</text>
</comment>